<reference evidence="2" key="2">
    <citation type="journal article" date="2014" name="ISME J.">
        <title>Microbial stratification in low pH oxic and suboxic macroscopic growths along an acid mine drainage.</title>
        <authorList>
            <person name="Mendez-Garcia C."/>
            <person name="Mesa V."/>
            <person name="Sprenger R.R."/>
            <person name="Richter M."/>
            <person name="Diez M.S."/>
            <person name="Solano J."/>
            <person name="Bargiela R."/>
            <person name="Golyshina O.V."/>
            <person name="Manteca A."/>
            <person name="Ramos J.L."/>
            <person name="Gallego J.R."/>
            <person name="Llorente I."/>
            <person name="Martins Dos Santos V.A."/>
            <person name="Jensen O.N."/>
            <person name="Pelaez A.I."/>
            <person name="Sanchez J."/>
            <person name="Ferrer M."/>
        </authorList>
    </citation>
    <scope>NUCLEOTIDE SEQUENCE</scope>
</reference>
<dbReference type="PANTHER" id="PTHR33434">
    <property type="entry name" value="DEGV DOMAIN-CONTAINING PROTEIN DR_1986-RELATED"/>
    <property type="match status" value="1"/>
</dbReference>
<dbReference type="PROSITE" id="PS51482">
    <property type="entry name" value="DEGV"/>
    <property type="match status" value="1"/>
</dbReference>
<dbReference type="SUPFAM" id="SSF82549">
    <property type="entry name" value="DAK1/DegV-like"/>
    <property type="match status" value="1"/>
</dbReference>
<sequence>MARTLIVTDSAADLDPEVAERNDIKVVELDVRLGEIGPEVTRTWSPEQFWHECANKSVLPETSAPSPGAFVSAYLEGLADGHDGVVCITLSSKLSATYQAAA</sequence>
<reference evidence="2" key="1">
    <citation type="submission" date="2013-08" db="EMBL/GenBank/DDBJ databases">
        <authorList>
            <person name="Mendez C."/>
            <person name="Richter M."/>
            <person name="Ferrer M."/>
            <person name="Sanchez J."/>
        </authorList>
    </citation>
    <scope>NUCLEOTIDE SEQUENCE</scope>
</reference>
<evidence type="ECO:0000256" key="1">
    <source>
        <dbReference type="ARBA" id="ARBA00023121"/>
    </source>
</evidence>
<dbReference type="InterPro" id="IPR050270">
    <property type="entry name" value="DegV_domain_contain"/>
</dbReference>
<dbReference type="PANTHER" id="PTHR33434:SF2">
    <property type="entry name" value="FATTY ACID-BINDING PROTEIN TM_1468"/>
    <property type="match status" value="1"/>
</dbReference>
<dbReference type="InterPro" id="IPR003797">
    <property type="entry name" value="DegV"/>
</dbReference>
<organism evidence="2">
    <name type="scientific">mine drainage metagenome</name>
    <dbReference type="NCBI Taxonomy" id="410659"/>
    <lineage>
        <taxon>unclassified sequences</taxon>
        <taxon>metagenomes</taxon>
        <taxon>ecological metagenomes</taxon>
    </lineage>
</organism>
<keyword evidence="1" id="KW-0446">Lipid-binding</keyword>
<dbReference type="AlphaFoldDB" id="T1AKT9"/>
<name>T1AKT9_9ZZZZ</name>
<proteinExistence type="predicted"/>
<gene>
    <name evidence="2" type="ORF">B1B_07708</name>
</gene>
<protein>
    <submittedName>
        <fullName evidence="2">DegV family protein</fullName>
    </submittedName>
</protein>
<dbReference type="Pfam" id="PF02645">
    <property type="entry name" value="DegV"/>
    <property type="match status" value="1"/>
</dbReference>
<comment type="caution">
    <text evidence="2">The sequence shown here is derived from an EMBL/GenBank/DDBJ whole genome shotgun (WGS) entry which is preliminary data.</text>
</comment>
<accession>T1AKT9</accession>
<feature type="non-terminal residue" evidence="2">
    <location>
        <position position="102"/>
    </location>
</feature>
<dbReference type="GO" id="GO:0008289">
    <property type="term" value="F:lipid binding"/>
    <property type="evidence" value="ECO:0007669"/>
    <property type="project" value="UniProtKB-KW"/>
</dbReference>
<dbReference type="Gene3D" id="3.40.50.10170">
    <property type="match status" value="1"/>
</dbReference>
<evidence type="ECO:0000313" key="2">
    <source>
        <dbReference type="EMBL" id="EQD61221.1"/>
    </source>
</evidence>
<dbReference type="EMBL" id="AUZY01004921">
    <property type="protein sequence ID" value="EQD61221.1"/>
    <property type="molecule type" value="Genomic_DNA"/>
</dbReference>